<dbReference type="Pfam" id="PF00563">
    <property type="entry name" value="EAL"/>
    <property type="match status" value="1"/>
</dbReference>
<dbReference type="RefSeq" id="WP_248955167.1">
    <property type="nucleotide sequence ID" value="NZ_JAKIKU010000003.1"/>
</dbReference>
<evidence type="ECO:0000259" key="2">
    <source>
        <dbReference type="PROSITE" id="PS50110"/>
    </source>
</evidence>
<dbReference type="PROSITE" id="PS50883">
    <property type="entry name" value="EAL"/>
    <property type="match status" value="1"/>
</dbReference>
<dbReference type="CDD" id="cd01948">
    <property type="entry name" value="EAL"/>
    <property type="match status" value="1"/>
</dbReference>
<sequence length="406" mass="45053">MAKEIRSILIVDDQSIIRKIFIKSLQLLGEFDISEAADGLDAFNLIKTCDFDMVFCDLNMPVKDGLYLLERLIEIKYTSPIVLFSGEDENLLNSAKVLASHYHLNILSIVPKPITSMMLKSLIKQASSLKTFTVQEPLLELTQEQLQFHLKQGNVKAYFQPQYNLNTNQVSGFEALARIVDGDNVILPSQFINAAENTGLILPLTKAVITDAFENFSKLNNTFSSLNLSINLSGKILVDDTLPQWIESTASANAIANSAITCELTETAIPSNPSIMIVALLRLRMMKFKLSIDDFGTGFASLEQLHMLPFDELKIDRCFVSDILNNTKSQALFRRSISLANDLDLLAVAEGVEDYETKCLIQQLGCSIAQGFFFSKPLPANDVVNKINQLGLGFGAKEEVSPIEQK</sequence>
<dbReference type="EMBL" id="JAKIKU010000003">
    <property type="protein sequence ID" value="MCL1044949.1"/>
    <property type="molecule type" value="Genomic_DNA"/>
</dbReference>
<organism evidence="4 5">
    <name type="scientific">Shewanella electrodiphila</name>
    <dbReference type="NCBI Taxonomy" id="934143"/>
    <lineage>
        <taxon>Bacteria</taxon>
        <taxon>Pseudomonadati</taxon>
        <taxon>Pseudomonadota</taxon>
        <taxon>Gammaproteobacteria</taxon>
        <taxon>Alteromonadales</taxon>
        <taxon>Shewanellaceae</taxon>
        <taxon>Shewanella</taxon>
    </lineage>
</organism>
<keyword evidence="1" id="KW-0597">Phosphoprotein</keyword>
<comment type="caution">
    <text evidence="4">The sequence shown here is derived from an EMBL/GenBank/DDBJ whole genome shotgun (WGS) entry which is preliminary data.</text>
</comment>
<dbReference type="InterPro" id="IPR050706">
    <property type="entry name" value="Cyclic-di-GMP_PDE-like"/>
</dbReference>
<dbReference type="InterPro" id="IPR001789">
    <property type="entry name" value="Sig_transdc_resp-reg_receiver"/>
</dbReference>
<feature type="domain" description="Response regulatory" evidence="2">
    <location>
        <begin position="7"/>
        <end position="127"/>
    </location>
</feature>
<dbReference type="InterPro" id="IPR011006">
    <property type="entry name" value="CheY-like_superfamily"/>
</dbReference>
<dbReference type="Pfam" id="PF00072">
    <property type="entry name" value="Response_reg"/>
    <property type="match status" value="1"/>
</dbReference>
<name>A0ABT0KML2_9GAMM</name>
<evidence type="ECO:0000256" key="1">
    <source>
        <dbReference type="PROSITE-ProRule" id="PRU00169"/>
    </source>
</evidence>
<dbReference type="SUPFAM" id="SSF141868">
    <property type="entry name" value="EAL domain-like"/>
    <property type="match status" value="1"/>
</dbReference>
<proteinExistence type="predicted"/>
<keyword evidence="5" id="KW-1185">Reference proteome</keyword>
<dbReference type="PANTHER" id="PTHR33121:SF71">
    <property type="entry name" value="OXYGEN SENSOR PROTEIN DOSP"/>
    <property type="match status" value="1"/>
</dbReference>
<dbReference type="SUPFAM" id="SSF52172">
    <property type="entry name" value="CheY-like"/>
    <property type="match status" value="1"/>
</dbReference>
<reference evidence="4 5" key="1">
    <citation type="submission" date="2022-01" db="EMBL/GenBank/DDBJ databases">
        <title>Whole genome-based taxonomy of the Shewanellaceae.</title>
        <authorList>
            <person name="Martin-Rodriguez A.J."/>
        </authorList>
    </citation>
    <scope>NUCLEOTIDE SEQUENCE [LARGE SCALE GENOMIC DNA]</scope>
    <source>
        <strain evidence="4 5">DSM 24955</strain>
    </source>
</reference>
<dbReference type="Gene3D" id="3.40.50.2300">
    <property type="match status" value="1"/>
</dbReference>
<dbReference type="PROSITE" id="PS50110">
    <property type="entry name" value="RESPONSE_REGULATORY"/>
    <property type="match status" value="1"/>
</dbReference>
<gene>
    <name evidence="4" type="ORF">L2737_06350</name>
</gene>
<dbReference type="PANTHER" id="PTHR33121">
    <property type="entry name" value="CYCLIC DI-GMP PHOSPHODIESTERASE PDEF"/>
    <property type="match status" value="1"/>
</dbReference>
<dbReference type="SMART" id="SM00448">
    <property type="entry name" value="REC"/>
    <property type="match status" value="1"/>
</dbReference>
<dbReference type="Gene3D" id="3.20.20.450">
    <property type="entry name" value="EAL domain"/>
    <property type="match status" value="1"/>
</dbReference>
<protein>
    <submittedName>
        <fullName evidence="4">EAL domain-containing response regulator</fullName>
    </submittedName>
</protein>
<dbReference type="SMART" id="SM00052">
    <property type="entry name" value="EAL"/>
    <property type="match status" value="1"/>
</dbReference>
<evidence type="ECO:0000259" key="3">
    <source>
        <dbReference type="PROSITE" id="PS50883"/>
    </source>
</evidence>
<evidence type="ECO:0000313" key="4">
    <source>
        <dbReference type="EMBL" id="MCL1044949.1"/>
    </source>
</evidence>
<feature type="domain" description="EAL" evidence="3">
    <location>
        <begin position="139"/>
        <end position="391"/>
    </location>
</feature>
<dbReference type="InterPro" id="IPR001633">
    <property type="entry name" value="EAL_dom"/>
</dbReference>
<feature type="modified residue" description="4-aspartylphosphate" evidence="1">
    <location>
        <position position="57"/>
    </location>
</feature>
<dbReference type="InterPro" id="IPR035919">
    <property type="entry name" value="EAL_sf"/>
</dbReference>
<evidence type="ECO:0000313" key="5">
    <source>
        <dbReference type="Proteomes" id="UP001202134"/>
    </source>
</evidence>
<accession>A0ABT0KML2</accession>
<dbReference type="Proteomes" id="UP001202134">
    <property type="component" value="Unassembled WGS sequence"/>
</dbReference>